<dbReference type="PANTHER" id="PTHR10644">
    <property type="entry name" value="DNA REPAIR/RNA PROCESSING CPSF FAMILY"/>
    <property type="match status" value="1"/>
</dbReference>
<proteinExistence type="predicted"/>
<keyword evidence="4" id="KW-1185">Reference proteome</keyword>
<evidence type="ECO:0000256" key="1">
    <source>
        <dbReference type="SAM" id="SignalP"/>
    </source>
</evidence>
<evidence type="ECO:0000259" key="2">
    <source>
        <dbReference type="Pfam" id="PF03178"/>
    </source>
</evidence>
<dbReference type="Proteomes" id="UP001604336">
    <property type="component" value="Unassembled WGS sequence"/>
</dbReference>
<organism evidence="3 4">
    <name type="scientific">Abeliophyllum distichum</name>
    <dbReference type="NCBI Taxonomy" id="126358"/>
    <lineage>
        <taxon>Eukaryota</taxon>
        <taxon>Viridiplantae</taxon>
        <taxon>Streptophyta</taxon>
        <taxon>Embryophyta</taxon>
        <taxon>Tracheophyta</taxon>
        <taxon>Spermatophyta</taxon>
        <taxon>Magnoliopsida</taxon>
        <taxon>eudicotyledons</taxon>
        <taxon>Gunneridae</taxon>
        <taxon>Pentapetalae</taxon>
        <taxon>asterids</taxon>
        <taxon>lamiids</taxon>
        <taxon>Lamiales</taxon>
        <taxon>Oleaceae</taxon>
        <taxon>Forsythieae</taxon>
        <taxon>Abeliophyllum</taxon>
    </lineage>
</organism>
<feature type="signal peptide" evidence="1">
    <location>
        <begin position="1"/>
        <end position="16"/>
    </location>
</feature>
<protein>
    <submittedName>
        <fullName evidence="3">DNA damage-binding protein 1a</fullName>
    </submittedName>
</protein>
<feature type="chain" id="PRO_5044837617" evidence="1">
    <location>
        <begin position="17"/>
        <end position="175"/>
    </location>
</feature>
<dbReference type="Pfam" id="PF03178">
    <property type="entry name" value="CPSF_A"/>
    <property type="match status" value="1"/>
</dbReference>
<keyword evidence="1" id="KW-0732">Signal</keyword>
<evidence type="ECO:0000313" key="4">
    <source>
        <dbReference type="Proteomes" id="UP001604336"/>
    </source>
</evidence>
<comment type="caution">
    <text evidence="3">The sequence shown here is derived from an EMBL/GenBank/DDBJ whole genome shotgun (WGS) entry which is preliminary data.</text>
</comment>
<evidence type="ECO:0000313" key="3">
    <source>
        <dbReference type="EMBL" id="KAL2465744.1"/>
    </source>
</evidence>
<dbReference type="AlphaFoldDB" id="A0ABD1PRZ9"/>
<dbReference type="EMBL" id="JBFOLK010000013">
    <property type="protein sequence ID" value="KAL2465744.1"/>
    <property type="molecule type" value="Genomic_DNA"/>
</dbReference>
<dbReference type="InterPro" id="IPR004871">
    <property type="entry name" value="RSE1/DDB1/CPSF1_C"/>
</dbReference>
<name>A0ABD1PRZ9_9LAMI</name>
<reference evidence="4" key="1">
    <citation type="submission" date="2024-07" db="EMBL/GenBank/DDBJ databases">
        <title>Two chromosome-level genome assemblies of Korean endemic species Abeliophyllum distichum and Forsythia ovata (Oleaceae).</title>
        <authorList>
            <person name="Jang H."/>
        </authorList>
    </citation>
    <scope>NUCLEOTIDE SEQUENCE [LARGE SCALE GENOMIC DNA]</scope>
</reference>
<gene>
    <name evidence="3" type="ORF">Adt_41595</name>
</gene>
<feature type="domain" description="RSE1/DDB1/CPSF1 C-terminal" evidence="2">
    <location>
        <begin position="88"/>
        <end position="175"/>
    </location>
</feature>
<sequence length="175" mass="19330">MLFIFATSIALDTAPAATTATAIAATKQSFNMKFSIINSFVIAKEGGLTIGTIDDIQKLHIRSITLGEHARSICHQEQTQTFAICNLKILIFTVEDGKLQLIVEIETKGAVYSLNVFNEKLLTVINQKIRLSKWTLRDDGSSVLKSECGHHGHILALYVQIRGDFIIVGHMMKSI</sequence>
<dbReference type="InterPro" id="IPR015943">
    <property type="entry name" value="WD40/YVTN_repeat-like_dom_sf"/>
</dbReference>
<dbReference type="InterPro" id="IPR050358">
    <property type="entry name" value="RSE1/DDB1/CFT1"/>
</dbReference>
<dbReference type="Gene3D" id="2.130.10.10">
    <property type="entry name" value="YVTN repeat-like/Quinoprotein amine dehydrogenase"/>
    <property type="match status" value="2"/>
</dbReference>
<accession>A0ABD1PRZ9</accession>